<evidence type="ECO:0000313" key="7">
    <source>
        <dbReference type="EMBL" id="PYE54592.1"/>
    </source>
</evidence>
<evidence type="ECO:0000256" key="1">
    <source>
        <dbReference type="ARBA" id="ARBA00010688"/>
    </source>
</evidence>
<keyword evidence="4 7" id="KW-0418">Kinase</keyword>
<dbReference type="GO" id="GO:0016301">
    <property type="term" value="F:kinase activity"/>
    <property type="evidence" value="ECO:0007669"/>
    <property type="project" value="UniProtKB-KW"/>
</dbReference>
<reference evidence="7 8" key="1">
    <citation type="submission" date="2018-06" db="EMBL/GenBank/DDBJ databases">
        <title>Genomic Encyclopedia of Type Strains, Phase IV (KMG-IV): sequencing the most valuable type-strain genomes for metagenomic binning, comparative biology and taxonomic classification.</title>
        <authorList>
            <person name="Goeker M."/>
        </authorList>
    </citation>
    <scope>NUCLEOTIDE SEQUENCE [LARGE SCALE GENOMIC DNA]</scope>
    <source>
        <strain evidence="7 8">DSM 18048</strain>
    </source>
</reference>
<feature type="domain" description="Carbohydrate kinase PfkB" evidence="6">
    <location>
        <begin position="14"/>
        <end position="279"/>
    </location>
</feature>
<evidence type="ECO:0000256" key="2">
    <source>
        <dbReference type="ARBA" id="ARBA00022679"/>
    </source>
</evidence>
<keyword evidence="8" id="KW-1185">Reference proteome</keyword>
<dbReference type="SUPFAM" id="SSF53613">
    <property type="entry name" value="Ribokinase-like"/>
    <property type="match status" value="1"/>
</dbReference>
<gene>
    <name evidence="7" type="ORF">DES52_105232</name>
</gene>
<dbReference type="EMBL" id="QJSX01000005">
    <property type="protein sequence ID" value="PYE54592.1"/>
    <property type="molecule type" value="Genomic_DNA"/>
</dbReference>
<evidence type="ECO:0000256" key="5">
    <source>
        <dbReference type="ARBA" id="ARBA00022840"/>
    </source>
</evidence>
<keyword evidence="3" id="KW-0547">Nucleotide-binding</keyword>
<evidence type="ECO:0000259" key="6">
    <source>
        <dbReference type="Pfam" id="PF00294"/>
    </source>
</evidence>
<evidence type="ECO:0000256" key="3">
    <source>
        <dbReference type="ARBA" id="ARBA00022741"/>
    </source>
</evidence>
<name>A0A318S815_9DEIO</name>
<sequence length="289" mass="30626">MTVLVFGGAVMDFVRRGDAWDVRQGGSAWNVSRVLAALGSPCEFVGALGTDEFGEEFVRAGEASGVGLRFAVRVDAPTPLSVVHDSEASRYVFYARGCADSLFESVPEEAWPGATAAYFGGVTLVRQPRFLRAAEQARERGSRIVYDPNFRPAHADEYRAAFPRYLKLATLLKVSDGDLRGVLPHASLDEALAFVRNANPSVTVLLTLGADGARLIGPDFDVSHEGFAVKIVDTVGAGDASIAALLHAHLTAPPDPSAHLSFSLAAAAAACRRPGAYAPPLSEVLEVMT</sequence>
<evidence type="ECO:0000256" key="4">
    <source>
        <dbReference type="ARBA" id="ARBA00022777"/>
    </source>
</evidence>
<dbReference type="Gene3D" id="3.40.1190.20">
    <property type="match status" value="1"/>
</dbReference>
<dbReference type="CDD" id="cd01167">
    <property type="entry name" value="bac_FRK"/>
    <property type="match status" value="1"/>
</dbReference>
<dbReference type="OrthoDB" id="9813569at2"/>
<protein>
    <submittedName>
        <fullName evidence="7">Fructokinase</fullName>
    </submittedName>
</protein>
<dbReference type="InterPro" id="IPR029056">
    <property type="entry name" value="Ribokinase-like"/>
</dbReference>
<dbReference type="Proteomes" id="UP000248326">
    <property type="component" value="Unassembled WGS sequence"/>
</dbReference>
<dbReference type="PANTHER" id="PTHR43085:SF1">
    <property type="entry name" value="PSEUDOURIDINE KINASE-RELATED"/>
    <property type="match status" value="1"/>
</dbReference>
<dbReference type="Pfam" id="PF00294">
    <property type="entry name" value="PfkB"/>
    <property type="match status" value="1"/>
</dbReference>
<dbReference type="PROSITE" id="PS00583">
    <property type="entry name" value="PFKB_KINASES_1"/>
    <property type="match status" value="1"/>
</dbReference>
<proteinExistence type="inferred from homology"/>
<comment type="caution">
    <text evidence="7">The sequence shown here is derived from an EMBL/GenBank/DDBJ whole genome shotgun (WGS) entry which is preliminary data.</text>
</comment>
<accession>A0A318S815</accession>
<keyword evidence="2" id="KW-0808">Transferase</keyword>
<dbReference type="InterPro" id="IPR050306">
    <property type="entry name" value="PfkB_Carbo_kinase"/>
</dbReference>
<comment type="similarity">
    <text evidence="1">Belongs to the carbohydrate kinase PfkB family.</text>
</comment>
<evidence type="ECO:0000313" key="8">
    <source>
        <dbReference type="Proteomes" id="UP000248326"/>
    </source>
</evidence>
<dbReference type="GO" id="GO:0005524">
    <property type="term" value="F:ATP binding"/>
    <property type="evidence" value="ECO:0007669"/>
    <property type="project" value="UniProtKB-KW"/>
</dbReference>
<dbReference type="PROSITE" id="PS00584">
    <property type="entry name" value="PFKB_KINASES_2"/>
    <property type="match status" value="1"/>
</dbReference>
<dbReference type="PANTHER" id="PTHR43085">
    <property type="entry name" value="HEXOKINASE FAMILY MEMBER"/>
    <property type="match status" value="1"/>
</dbReference>
<keyword evidence="5" id="KW-0067">ATP-binding</keyword>
<dbReference type="InterPro" id="IPR011611">
    <property type="entry name" value="PfkB_dom"/>
</dbReference>
<organism evidence="7 8">
    <name type="scientific">Deinococcus yavapaiensis KR-236</name>
    <dbReference type="NCBI Taxonomy" id="694435"/>
    <lineage>
        <taxon>Bacteria</taxon>
        <taxon>Thermotogati</taxon>
        <taxon>Deinococcota</taxon>
        <taxon>Deinococci</taxon>
        <taxon>Deinococcales</taxon>
        <taxon>Deinococcaceae</taxon>
        <taxon>Deinococcus</taxon>
    </lineage>
</organism>
<dbReference type="InterPro" id="IPR002173">
    <property type="entry name" value="Carboh/pur_kinase_PfkB_CS"/>
</dbReference>
<dbReference type="AlphaFoldDB" id="A0A318S815"/>
<dbReference type="RefSeq" id="WP_110886351.1">
    <property type="nucleotide sequence ID" value="NZ_QJSX01000005.1"/>
</dbReference>